<dbReference type="Proteomes" id="UP000680865">
    <property type="component" value="Unassembled WGS sequence"/>
</dbReference>
<sequence>MPAVAAVAALVLARRAVAVAGDQLASAARLVAAVRDGDLTGVPALGQTLGGLGSAVELLMIAGQEMTPSGDTVASIPP</sequence>
<accession>A0A919VK28</accession>
<gene>
    <name evidence="2" type="ORF">Aco04nite_00600</name>
</gene>
<dbReference type="EMBL" id="BOQP01000001">
    <property type="protein sequence ID" value="GIM66136.1"/>
    <property type="molecule type" value="Genomic_DNA"/>
</dbReference>
<name>A0A919VK28_9ACTN</name>
<dbReference type="RefSeq" id="WP_212995182.1">
    <property type="nucleotide sequence ID" value="NZ_BAAATW010000001.1"/>
</dbReference>
<evidence type="ECO:0000313" key="3">
    <source>
        <dbReference type="Proteomes" id="UP000680865"/>
    </source>
</evidence>
<comment type="caution">
    <text evidence="2">The sequence shown here is derived from an EMBL/GenBank/DDBJ whole genome shotgun (WGS) entry which is preliminary data.</text>
</comment>
<keyword evidence="3" id="KW-1185">Reference proteome</keyword>
<organism evidence="2 3">
    <name type="scientific">Winogradskya consettensis</name>
    <dbReference type="NCBI Taxonomy" id="113560"/>
    <lineage>
        <taxon>Bacteria</taxon>
        <taxon>Bacillati</taxon>
        <taxon>Actinomycetota</taxon>
        <taxon>Actinomycetes</taxon>
        <taxon>Micromonosporales</taxon>
        <taxon>Micromonosporaceae</taxon>
        <taxon>Winogradskya</taxon>
    </lineage>
</organism>
<evidence type="ECO:0000313" key="2">
    <source>
        <dbReference type="EMBL" id="GIM66136.1"/>
    </source>
</evidence>
<protein>
    <submittedName>
        <fullName evidence="2">Uncharacterized protein</fullName>
    </submittedName>
</protein>
<reference evidence="2" key="1">
    <citation type="submission" date="2021-03" db="EMBL/GenBank/DDBJ databases">
        <title>Whole genome shotgun sequence of Actinoplanes consettensis NBRC 14913.</title>
        <authorList>
            <person name="Komaki H."/>
            <person name="Tamura T."/>
        </authorList>
    </citation>
    <scope>NUCLEOTIDE SEQUENCE</scope>
    <source>
        <strain evidence="2">NBRC 14913</strain>
    </source>
</reference>
<feature type="signal peptide" evidence="1">
    <location>
        <begin position="1"/>
        <end position="20"/>
    </location>
</feature>
<keyword evidence="1" id="KW-0732">Signal</keyword>
<dbReference type="AlphaFoldDB" id="A0A919VK28"/>
<evidence type="ECO:0000256" key="1">
    <source>
        <dbReference type="SAM" id="SignalP"/>
    </source>
</evidence>
<feature type="chain" id="PRO_5039063848" evidence="1">
    <location>
        <begin position="21"/>
        <end position="78"/>
    </location>
</feature>
<proteinExistence type="predicted"/>